<dbReference type="SUPFAM" id="SSF53597">
    <property type="entry name" value="Dihydrofolate reductase-like"/>
    <property type="match status" value="1"/>
</dbReference>
<dbReference type="Gene3D" id="3.40.430.10">
    <property type="entry name" value="Dihydrofolate Reductase, subunit A"/>
    <property type="match status" value="1"/>
</dbReference>
<dbReference type="InterPro" id="IPR024072">
    <property type="entry name" value="DHFR-like_dom_sf"/>
</dbReference>
<sequence length="188" mass="20949">MFIYKSTGEITMAKIVGYIAASLDGFIADENGRLDWLFKYDGADLGEHDYRTFIQSIRTVVMGRATYDFVAESDAPWAYGDQRCIVVTSRPVENPRGPLETRHDVDALIAELRALDDGDVWMLGGGQLQMAFLERGALDEIEIYVIPELIGGGMPLFPPTGFKASPVLLSARTLDRGCVRLHYAFHDR</sequence>
<dbReference type="GO" id="GO:0009231">
    <property type="term" value="P:riboflavin biosynthetic process"/>
    <property type="evidence" value="ECO:0007669"/>
    <property type="project" value="InterPro"/>
</dbReference>
<dbReference type="GO" id="GO:0008703">
    <property type="term" value="F:5-amino-6-(5-phosphoribosylamino)uracil reductase activity"/>
    <property type="evidence" value="ECO:0007669"/>
    <property type="project" value="InterPro"/>
</dbReference>
<reference evidence="2 3" key="1">
    <citation type="submission" date="2009-05" db="EMBL/GenBank/DDBJ databases">
        <authorList>
            <person name="Setubal J.C."/>
            <person name="Boyle S."/>
            <person name="Crasta O.R."/>
            <person name="Gillespie J.J."/>
            <person name="Kenyon R.W."/>
            <person name="Lu J."/>
            <person name="Mane S."/>
            <person name="Nagrani S."/>
            <person name="Shallom J.M."/>
            <person name="Shallom S."/>
            <person name="Shukla M."/>
            <person name="Snyder E.E."/>
            <person name="Sobral B.W."/>
            <person name="Wattam A.R."/>
            <person name="Will R."/>
            <person name="Williams K."/>
            <person name="Yoo H."/>
            <person name="Munk C."/>
            <person name="Tapia R."/>
            <person name="Green L."/>
            <person name="Rogers Y."/>
            <person name="Detter J.C."/>
            <person name="Bruce D."/>
            <person name="Brettin T.S."/>
            <person name="Tsolis R."/>
        </authorList>
    </citation>
    <scope>NUCLEOTIDE SEQUENCE [LARGE SCALE GENOMIC DNA]</scope>
    <source>
        <strain evidence="2 3">LMG 3301</strain>
    </source>
</reference>
<dbReference type="InterPro" id="IPR050765">
    <property type="entry name" value="Riboflavin_Biosynth_HTPR"/>
</dbReference>
<dbReference type="EMBL" id="ACQA01000001">
    <property type="protein sequence ID" value="EEQ96761.1"/>
    <property type="molecule type" value="Genomic_DNA"/>
</dbReference>
<proteinExistence type="predicted"/>
<evidence type="ECO:0000313" key="2">
    <source>
        <dbReference type="EMBL" id="EEQ96761.1"/>
    </source>
</evidence>
<gene>
    <name evidence="2" type="ORF">OINT_1002222</name>
</gene>
<dbReference type="PANTHER" id="PTHR38011">
    <property type="entry name" value="DIHYDROFOLATE REDUCTASE FAMILY PROTEIN (AFU_ORTHOLOGUE AFUA_8G06820)"/>
    <property type="match status" value="1"/>
</dbReference>
<dbReference type="Pfam" id="PF01872">
    <property type="entry name" value="RibD_C"/>
    <property type="match status" value="1"/>
</dbReference>
<feature type="domain" description="Bacterial bifunctional deaminase-reductase C-terminal" evidence="1">
    <location>
        <begin position="16"/>
        <end position="173"/>
    </location>
</feature>
<name>C4WJ53_9HYPH</name>
<organism evidence="2 3">
    <name type="scientific">Brucella intermedia LMG 3301</name>
    <dbReference type="NCBI Taxonomy" id="641118"/>
    <lineage>
        <taxon>Bacteria</taxon>
        <taxon>Pseudomonadati</taxon>
        <taxon>Pseudomonadota</taxon>
        <taxon>Alphaproteobacteria</taxon>
        <taxon>Hyphomicrobiales</taxon>
        <taxon>Brucellaceae</taxon>
        <taxon>Brucella/Ochrobactrum group</taxon>
        <taxon>Brucella</taxon>
    </lineage>
</organism>
<evidence type="ECO:0000313" key="3">
    <source>
        <dbReference type="Proteomes" id="UP000004386"/>
    </source>
</evidence>
<accession>C4WJ53</accession>
<dbReference type="AlphaFoldDB" id="C4WJ53"/>
<comment type="caution">
    <text evidence="2">The sequence shown here is derived from an EMBL/GenBank/DDBJ whole genome shotgun (WGS) entry which is preliminary data.</text>
</comment>
<evidence type="ECO:0000259" key="1">
    <source>
        <dbReference type="Pfam" id="PF01872"/>
    </source>
</evidence>
<protein>
    <submittedName>
        <fullName evidence="2">Deaminase-reductase domain-containing protein</fullName>
    </submittedName>
</protein>
<dbReference type="InterPro" id="IPR002734">
    <property type="entry name" value="RibDG_C"/>
</dbReference>
<dbReference type="HOGENOM" id="CLU_043966_4_2_5"/>
<dbReference type="Proteomes" id="UP000004386">
    <property type="component" value="Unassembled WGS sequence"/>
</dbReference>
<dbReference type="PANTHER" id="PTHR38011:SF11">
    <property type="entry name" value="2,5-DIAMINO-6-RIBOSYLAMINO-4(3H)-PYRIMIDINONE 5'-PHOSPHATE REDUCTASE"/>
    <property type="match status" value="1"/>
</dbReference>